<dbReference type="SUPFAM" id="SSF53623">
    <property type="entry name" value="MurD-like peptide ligases, catalytic domain"/>
    <property type="match status" value="1"/>
</dbReference>
<accession>A0A0A1GU80</accession>
<dbReference type="PANTHER" id="PTHR11136:SF0">
    <property type="entry name" value="DIHYDROFOLATE SYNTHETASE-RELATED"/>
    <property type="match status" value="1"/>
</dbReference>
<dbReference type="InterPro" id="IPR036615">
    <property type="entry name" value="Mur_ligase_C_dom_sf"/>
</dbReference>
<evidence type="ECO:0000256" key="2">
    <source>
        <dbReference type="ARBA" id="ARBA00013025"/>
    </source>
</evidence>
<dbReference type="Proteomes" id="UP000031620">
    <property type="component" value="Chromosome"/>
</dbReference>
<keyword evidence="3 10" id="KW-0436">Ligase</keyword>
<keyword evidence="4" id="KW-0479">Metal-binding</keyword>
<dbReference type="Gene3D" id="3.40.1190.10">
    <property type="entry name" value="Mur-like, catalytic domain"/>
    <property type="match status" value="1"/>
</dbReference>
<dbReference type="Gene3D" id="3.90.190.20">
    <property type="entry name" value="Mur ligase, C-terminal domain"/>
    <property type="match status" value="1"/>
</dbReference>
<keyword evidence="6 10" id="KW-0067">ATP-binding</keyword>
<organism evidence="13 14">
    <name type="scientific">Paucilactobacillus hokkaidonensis JCM 18461</name>
    <dbReference type="NCBI Taxonomy" id="1291742"/>
    <lineage>
        <taxon>Bacteria</taxon>
        <taxon>Bacillati</taxon>
        <taxon>Bacillota</taxon>
        <taxon>Bacilli</taxon>
        <taxon>Lactobacillales</taxon>
        <taxon>Lactobacillaceae</taxon>
        <taxon>Paucilactobacillus</taxon>
    </lineage>
</organism>
<evidence type="ECO:0000256" key="10">
    <source>
        <dbReference type="PIRNR" id="PIRNR001563"/>
    </source>
</evidence>
<dbReference type="PIRSF" id="PIRSF001563">
    <property type="entry name" value="Folylpolyglu_synth"/>
    <property type="match status" value="1"/>
</dbReference>
<dbReference type="RefSeq" id="WP_041093732.1">
    <property type="nucleotide sequence ID" value="NZ_AP014680.1"/>
</dbReference>
<feature type="domain" description="Mur ligase central" evidence="12">
    <location>
        <begin position="46"/>
        <end position="269"/>
    </location>
</feature>
<feature type="domain" description="Mur ligase C-terminal" evidence="11">
    <location>
        <begin position="298"/>
        <end position="415"/>
    </location>
</feature>
<name>A0A0A1GU80_9LACO</name>
<evidence type="ECO:0000256" key="9">
    <source>
        <dbReference type="ARBA" id="ARBA00047493"/>
    </source>
</evidence>
<evidence type="ECO:0000256" key="4">
    <source>
        <dbReference type="ARBA" id="ARBA00022723"/>
    </source>
</evidence>
<dbReference type="InterPro" id="IPR018109">
    <property type="entry name" value="Folylpolyglutamate_synth_CS"/>
</dbReference>
<dbReference type="GO" id="GO:0046872">
    <property type="term" value="F:metal ion binding"/>
    <property type="evidence" value="ECO:0007669"/>
    <property type="project" value="UniProtKB-KW"/>
</dbReference>
<evidence type="ECO:0000259" key="12">
    <source>
        <dbReference type="Pfam" id="PF08245"/>
    </source>
</evidence>
<dbReference type="Pfam" id="PF08245">
    <property type="entry name" value="Mur_ligase_M"/>
    <property type="match status" value="1"/>
</dbReference>
<dbReference type="EMBL" id="AP014680">
    <property type="protein sequence ID" value="BAP85827.1"/>
    <property type="molecule type" value="Genomic_DNA"/>
</dbReference>
<dbReference type="STRING" id="1291742.LOOC260_112900"/>
<dbReference type="HOGENOM" id="CLU_015869_1_1_9"/>
<keyword evidence="7" id="KW-0460">Magnesium</keyword>
<dbReference type="NCBIfam" id="TIGR01499">
    <property type="entry name" value="folC"/>
    <property type="match status" value="1"/>
</dbReference>
<protein>
    <recommendedName>
        <fullName evidence="2">tetrahydrofolate synthase</fullName>
        <ecNumber evidence="2">6.3.2.17</ecNumber>
    </recommendedName>
    <alternativeName>
        <fullName evidence="8">Tetrahydrofolylpolyglutamate synthase</fullName>
    </alternativeName>
</protein>
<dbReference type="InterPro" id="IPR001645">
    <property type="entry name" value="Folylpolyglutamate_synth"/>
</dbReference>
<evidence type="ECO:0000256" key="1">
    <source>
        <dbReference type="ARBA" id="ARBA00008276"/>
    </source>
</evidence>
<dbReference type="PANTHER" id="PTHR11136">
    <property type="entry name" value="FOLYLPOLYGLUTAMATE SYNTHASE-RELATED"/>
    <property type="match status" value="1"/>
</dbReference>
<dbReference type="GO" id="GO:0005524">
    <property type="term" value="F:ATP binding"/>
    <property type="evidence" value="ECO:0007669"/>
    <property type="project" value="UniProtKB-KW"/>
</dbReference>
<dbReference type="InterPro" id="IPR013221">
    <property type="entry name" value="Mur_ligase_cen"/>
</dbReference>
<dbReference type="InterPro" id="IPR036565">
    <property type="entry name" value="Mur-like_cat_sf"/>
</dbReference>
<evidence type="ECO:0000259" key="11">
    <source>
        <dbReference type="Pfam" id="PF02875"/>
    </source>
</evidence>
<dbReference type="InterPro" id="IPR004101">
    <property type="entry name" value="Mur_ligase_C"/>
</dbReference>
<dbReference type="SUPFAM" id="SSF53244">
    <property type="entry name" value="MurD-like peptide ligases, peptide-binding domain"/>
    <property type="match status" value="1"/>
</dbReference>
<gene>
    <name evidence="13" type="ORF">LOOC260_112900</name>
</gene>
<evidence type="ECO:0000256" key="8">
    <source>
        <dbReference type="ARBA" id="ARBA00030592"/>
    </source>
</evidence>
<comment type="catalytic activity">
    <reaction evidence="9">
        <text>(6S)-5,6,7,8-tetrahydrofolyl-(gamma-L-Glu)(n) + L-glutamate + ATP = (6S)-5,6,7,8-tetrahydrofolyl-(gamma-L-Glu)(n+1) + ADP + phosphate + H(+)</text>
        <dbReference type="Rhea" id="RHEA:10580"/>
        <dbReference type="Rhea" id="RHEA-COMP:14738"/>
        <dbReference type="Rhea" id="RHEA-COMP:14740"/>
        <dbReference type="ChEBI" id="CHEBI:15378"/>
        <dbReference type="ChEBI" id="CHEBI:29985"/>
        <dbReference type="ChEBI" id="CHEBI:30616"/>
        <dbReference type="ChEBI" id="CHEBI:43474"/>
        <dbReference type="ChEBI" id="CHEBI:141005"/>
        <dbReference type="ChEBI" id="CHEBI:456216"/>
        <dbReference type="EC" id="6.3.2.17"/>
    </reaction>
</comment>
<dbReference type="Pfam" id="PF02875">
    <property type="entry name" value="Mur_ligase_C"/>
    <property type="match status" value="1"/>
</dbReference>
<evidence type="ECO:0000256" key="5">
    <source>
        <dbReference type="ARBA" id="ARBA00022741"/>
    </source>
</evidence>
<evidence type="ECO:0000313" key="14">
    <source>
        <dbReference type="Proteomes" id="UP000031620"/>
    </source>
</evidence>
<comment type="similarity">
    <text evidence="1 10">Belongs to the folylpolyglutamate synthase family.</text>
</comment>
<evidence type="ECO:0000256" key="6">
    <source>
        <dbReference type="ARBA" id="ARBA00022840"/>
    </source>
</evidence>
<sequence>MNNYEELLKHMNQAMLANDDDRVALVRRVLAAINHPDLNFKVVHLAGTNGKGSTGSLVAQMLINQGYKVGHFSSPALVDQREQIVINHQQITTTDFVRIYNWISERLPGDISADDLTVFEWFVLIMLQYFSDQKVNWAIVEAGLGGKDDATNAIQPPLVTVFTHIDLDHTKILGNTIKKIAYNKSQIIKPKTTVFVAPNQHHDAITVLNDVARKNQAQAVFDSNDIQVEVAERKITGTNLLVTSRYLDHVAVTLKMLGDFQIDNFKNVVAIYDWLFEQQIVSAPAVLINAAAQVTIPGRLEVLQTNPVVILDGAHNPDAAQRLIGSLHVLFSDRRFVFVLGFLRDKNYQLMTKLYSQVADRIFATTPDNGSRALPATQLQQLLPTSQVVTTAQQGIDEALKLADKQTVIIVTGSFYVVKELFKK</sequence>
<keyword evidence="5 10" id="KW-0547">Nucleotide-binding</keyword>
<evidence type="ECO:0000256" key="7">
    <source>
        <dbReference type="ARBA" id="ARBA00022842"/>
    </source>
</evidence>
<dbReference type="GO" id="GO:0005737">
    <property type="term" value="C:cytoplasm"/>
    <property type="evidence" value="ECO:0007669"/>
    <property type="project" value="TreeGrafter"/>
</dbReference>
<evidence type="ECO:0000313" key="13">
    <source>
        <dbReference type="EMBL" id="BAP85827.1"/>
    </source>
</evidence>
<evidence type="ECO:0000256" key="3">
    <source>
        <dbReference type="ARBA" id="ARBA00022598"/>
    </source>
</evidence>
<dbReference type="AlphaFoldDB" id="A0A0A1GU80"/>
<dbReference type="KEGG" id="lho:LOOC260_112900"/>
<dbReference type="GO" id="GO:0004326">
    <property type="term" value="F:tetrahydrofolylpolyglutamate synthase activity"/>
    <property type="evidence" value="ECO:0007669"/>
    <property type="project" value="UniProtKB-EC"/>
</dbReference>
<reference evidence="13 14" key="1">
    <citation type="submission" date="2014-11" db="EMBL/GenBank/DDBJ databases">
        <title>Complete genome sequence and analysis of Lactobacillus hokkaidonensis LOOC260T.</title>
        <authorList>
            <person name="Tanizawa Y."/>
            <person name="Tohno M."/>
            <person name="Kaminuma E."/>
            <person name="Nakamura Y."/>
            <person name="Arita M."/>
        </authorList>
    </citation>
    <scope>NUCLEOTIDE SEQUENCE [LARGE SCALE GENOMIC DNA]</scope>
    <source>
        <strain evidence="13 14">LOOC260</strain>
    </source>
</reference>
<proteinExistence type="inferred from homology"/>
<dbReference type="PROSITE" id="PS01011">
    <property type="entry name" value="FOLYLPOLYGLU_SYNT_1"/>
    <property type="match status" value="1"/>
</dbReference>
<dbReference type="GO" id="GO:0008841">
    <property type="term" value="F:dihydrofolate synthase activity"/>
    <property type="evidence" value="ECO:0007669"/>
    <property type="project" value="TreeGrafter"/>
</dbReference>
<dbReference type="EC" id="6.3.2.17" evidence="2"/>